<keyword evidence="1" id="KW-0732">Signal</keyword>
<dbReference type="AlphaFoldDB" id="A0A562I3D9"/>
<dbReference type="PANTHER" id="PTHR16026:SF0">
    <property type="entry name" value="CARTILAGE ACIDIC PROTEIN 1"/>
    <property type="match status" value="1"/>
</dbReference>
<feature type="domain" description="ASPIC/UnbV" evidence="2">
    <location>
        <begin position="567"/>
        <end position="623"/>
    </location>
</feature>
<dbReference type="InterPro" id="IPR011519">
    <property type="entry name" value="UnbV_ASPIC"/>
</dbReference>
<dbReference type="OrthoDB" id="9816120at2"/>
<reference evidence="3 4" key="1">
    <citation type="submission" date="2019-07" db="EMBL/GenBank/DDBJ databases">
        <title>R&amp;d 2014.</title>
        <authorList>
            <person name="Klenk H.-P."/>
        </authorList>
    </citation>
    <scope>NUCLEOTIDE SEQUENCE [LARGE SCALE GENOMIC DNA]</scope>
    <source>
        <strain evidence="3 4">DSM 43868</strain>
    </source>
</reference>
<evidence type="ECO:0000313" key="4">
    <source>
        <dbReference type="Proteomes" id="UP000319825"/>
    </source>
</evidence>
<dbReference type="Gene3D" id="2.130.10.130">
    <property type="entry name" value="Integrin alpha, N-terminal"/>
    <property type="match status" value="1"/>
</dbReference>
<dbReference type="PANTHER" id="PTHR16026">
    <property type="entry name" value="CARTILAGE ACIDIC PROTEIN 1"/>
    <property type="match status" value="1"/>
</dbReference>
<organism evidence="3 4">
    <name type="scientific">Micromonospora olivasterospora</name>
    <dbReference type="NCBI Taxonomy" id="1880"/>
    <lineage>
        <taxon>Bacteria</taxon>
        <taxon>Bacillati</taxon>
        <taxon>Actinomycetota</taxon>
        <taxon>Actinomycetes</taxon>
        <taxon>Micromonosporales</taxon>
        <taxon>Micromonosporaceae</taxon>
        <taxon>Micromonospora</taxon>
    </lineage>
</organism>
<dbReference type="Proteomes" id="UP000319825">
    <property type="component" value="Unassembled WGS sequence"/>
</dbReference>
<dbReference type="Pfam" id="PF07593">
    <property type="entry name" value="UnbV_ASPIC"/>
    <property type="match status" value="1"/>
</dbReference>
<dbReference type="Pfam" id="PF01839">
    <property type="entry name" value="FG-GAP"/>
    <property type="match status" value="1"/>
</dbReference>
<evidence type="ECO:0000259" key="2">
    <source>
        <dbReference type="Pfam" id="PF07593"/>
    </source>
</evidence>
<name>A0A562I3D9_MICOL</name>
<proteinExistence type="predicted"/>
<accession>A0A562I3D9</accession>
<protein>
    <submittedName>
        <fullName evidence="3">FG-GAP repeat protein</fullName>
    </submittedName>
</protein>
<dbReference type="InterPro" id="IPR013517">
    <property type="entry name" value="FG-GAP"/>
</dbReference>
<gene>
    <name evidence="3" type="ORF">JD77_00068</name>
</gene>
<dbReference type="InterPro" id="IPR027039">
    <property type="entry name" value="Crtac1"/>
</dbReference>
<evidence type="ECO:0000313" key="3">
    <source>
        <dbReference type="EMBL" id="TWH65133.1"/>
    </source>
</evidence>
<dbReference type="RefSeq" id="WP_145772536.1">
    <property type="nucleotide sequence ID" value="NZ_BAAATQ010000054.1"/>
</dbReference>
<sequence length="649" mass="69343">MSPLLGWGRRHLAGLLGLVLVAGMFLVARPDGVSAETRRDIAGGYRFTPMSVQLPGGYPQQTIRKVNRAYAHLAGWISSVGAGIAMNDLDGDGLANDLCLTDVRIDRVVVAPTPGARADRYASFALDPAPLPMNPHIAPMGCQPGDFNGDGRTDLLVYWWGRTPVLFLRRAEATALSAAAYAPVELVPTAAAGEYRGPKWNTNSVTVADFDGDGHDDIFVGNYFPDGPVLDHTVHGGVTMNKSMSNAGNGGTNHVFRHAGGTVGGIPVFTEERGVFSERVAHGWTLAAAANDVDGDLLPELYVANDFGPDHLLHNRSQPGHIRFGLVRGTTNRATVPKSKVLGHDSFKGMGVDFGDLDGDGLYDMYVGNITTSFGIEESNFAFVNAARDQADLRKQLSAGRAPWEDRSAKLNLAWSGWSWDVKIADFTNRGRPDIVQTAGFVKGDVNRWAQLQELAAANDILLDDMRWWPNVRQGDDIAGGQHPAFHARTPDGGYVDVSAELGLDIPVPTRGIAVGDADGDGRLDMALARQWDAPVFYRNDSPGTGAFLGLRLTRPAAGPGALPAAAIGAQVRATTPDGRVLIGHVDGGNGHSGKRSPEVVLGLGAHTGPVDVTVSWRDRDGSTHQQQLRLQPGWHSVELGAQAREVTR</sequence>
<dbReference type="Pfam" id="PF13517">
    <property type="entry name" value="FG-GAP_3"/>
    <property type="match status" value="1"/>
</dbReference>
<keyword evidence="4" id="KW-1185">Reference proteome</keyword>
<comment type="caution">
    <text evidence="3">The sequence shown here is derived from an EMBL/GenBank/DDBJ whole genome shotgun (WGS) entry which is preliminary data.</text>
</comment>
<dbReference type="InterPro" id="IPR028994">
    <property type="entry name" value="Integrin_alpha_N"/>
</dbReference>
<dbReference type="EMBL" id="VLKE01000001">
    <property type="protein sequence ID" value="TWH65133.1"/>
    <property type="molecule type" value="Genomic_DNA"/>
</dbReference>
<dbReference type="SUPFAM" id="SSF69318">
    <property type="entry name" value="Integrin alpha N-terminal domain"/>
    <property type="match status" value="1"/>
</dbReference>
<evidence type="ECO:0000256" key="1">
    <source>
        <dbReference type="ARBA" id="ARBA00022729"/>
    </source>
</evidence>